<organism evidence="2 3">
    <name type="scientific">Romanomermis culicivorax</name>
    <name type="common">Nematode worm</name>
    <dbReference type="NCBI Taxonomy" id="13658"/>
    <lineage>
        <taxon>Eukaryota</taxon>
        <taxon>Metazoa</taxon>
        <taxon>Ecdysozoa</taxon>
        <taxon>Nematoda</taxon>
        <taxon>Enoplea</taxon>
        <taxon>Dorylaimia</taxon>
        <taxon>Mermithida</taxon>
        <taxon>Mermithoidea</taxon>
        <taxon>Mermithidae</taxon>
        <taxon>Romanomermis</taxon>
    </lineage>
</organism>
<protein>
    <submittedName>
        <fullName evidence="3">HTH psq-type domain-containing protein</fullName>
    </submittedName>
</protein>
<evidence type="ECO:0000313" key="2">
    <source>
        <dbReference type="Proteomes" id="UP000887565"/>
    </source>
</evidence>
<dbReference type="WBParaSite" id="nRc.2.0.1.t24378-RA">
    <property type="protein sequence ID" value="nRc.2.0.1.t24378-RA"/>
    <property type="gene ID" value="nRc.2.0.1.g24378"/>
</dbReference>
<comment type="subcellular location">
    <subcellularLocation>
        <location evidence="1">Nucleus</location>
    </subcellularLocation>
</comment>
<keyword evidence="2" id="KW-1185">Reference proteome</keyword>
<dbReference type="SUPFAM" id="SSF46689">
    <property type="entry name" value="Homeodomain-like"/>
    <property type="match status" value="1"/>
</dbReference>
<evidence type="ECO:0000313" key="3">
    <source>
        <dbReference type="WBParaSite" id="nRc.2.0.1.t24378-RA"/>
    </source>
</evidence>
<dbReference type="Proteomes" id="UP000887565">
    <property type="component" value="Unplaced"/>
</dbReference>
<reference evidence="3" key="1">
    <citation type="submission" date="2022-11" db="UniProtKB">
        <authorList>
            <consortium name="WormBaseParasite"/>
        </authorList>
    </citation>
    <scope>IDENTIFICATION</scope>
</reference>
<dbReference type="GO" id="GO:0005634">
    <property type="term" value="C:nucleus"/>
    <property type="evidence" value="ECO:0007669"/>
    <property type="project" value="UniProtKB-SubCell"/>
</dbReference>
<sequence>MLKKAWTKHDTCNEALRSGGSSDIFGPGDHRSPEILEEGSIEKKIDFFHQKIPKKGSKKTLFLVVFLSGSMDSNYEYYKTNTFTSGEPKNEAIMRHHKRNMGSPKYKDWSNGTLEAALQMINNRASIEEVSKAYKISRATLSRRVREKSKSQRAAPRAEVRQGCILCMLKPMHRQSAIDRCIGHS</sequence>
<dbReference type="AlphaFoldDB" id="A0A915JCZ2"/>
<dbReference type="InterPro" id="IPR009057">
    <property type="entry name" value="Homeodomain-like_sf"/>
</dbReference>
<accession>A0A915JCZ2</accession>
<evidence type="ECO:0000256" key="1">
    <source>
        <dbReference type="ARBA" id="ARBA00004123"/>
    </source>
</evidence>
<name>A0A915JCZ2_ROMCU</name>
<proteinExistence type="predicted"/>